<protein>
    <submittedName>
        <fullName evidence="2">Uncharacterized protein</fullName>
    </submittedName>
</protein>
<evidence type="ECO:0000313" key="2">
    <source>
        <dbReference type="EMBL" id="QNM83206.1"/>
    </source>
</evidence>
<name>A0A7G9L3K7_9SPHN</name>
<dbReference type="EMBL" id="CP060697">
    <property type="protein sequence ID" value="QNM83206.1"/>
    <property type="molecule type" value="Genomic_DNA"/>
</dbReference>
<keyword evidence="1" id="KW-0732">Signal</keyword>
<organism evidence="2 3">
    <name type="scientific">Sphingomonas sabuli</name>
    <dbReference type="NCBI Taxonomy" id="2764186"/>
    <lineage>
        <taxon>Bacteria</taxon>
        <taxon>Pseudomonadati</taxon>
        <taxon>Pseudomonadota</taxon>
        <taxon>Alphaproteobacteria</taxon>
        <taxon>Sphingomonadales</taxon>
        <taxon>Sphingomonadaceae</taxon>
        <taxon>Sphingomonas</taxon>
    </lineage>
</organism>
<evidence type="ECO:0000313" key="3">
    <source>
        <dbReference type="Proteomes" id="UP000515861"/>
    </source>
</evidence>
<keyword evidence="3" id="KW-1185">Reference proteome</keyword>
<reference evidence="2 3" key="1">
    <citation type="submission" date="2020-08" db="EMBL/GenBank/DDBJ databases">
        <title>Sphingomonas sp. sand1-3 16S ribosomal RNA gene Genome sequencing and assembly.</title>
        <authorList>
            <person name="Kang M."/>
        </authorList>
    </citation>
    <scope>NUCLEOTIDE SEQUENCE [LARGE SCALE GENOMIC DNA]</scope>
    <source>
        <strain evidence="3">sand1-3</strain>
    </source>
</reference>
<evidence type="ECO:0000256" key="1">
    <source>
        <dbReference type="SAM" id="SignalP"/>
    </source>
</evidence>
<dbReference type="PROSITE" id="PS51257">
    <property type="entry name" value="PROKAR_LIPOPROTEIN"/>
    <property type="match status" value="1"/>
</dbReference>
<sequence>MTRLFAFAAALLLTALTVSSSCVALPSSPLRFTLEEPNGATNGTVQLTFRQEGNGDTHFTSNSFLTKDLGGLDLAALRGGGSGPIRFAVAGDPGRVDCTGTGGSGRASGTCQVVANPSFNAFLAASGIRQPTESETFSLIAVGANRATVTALADARYPVPSIDDLTDLAALDVSPGYIRALSSGGYRPQTIDDLVEFAALGITPAYVEGFVRAGYGQLKAHELVELKALAITPDYVAGFERAGYRNLPVDTLVELKALDITPDFVRAVQRGGPLPSPDRLILLRSVGQDISKQAN</sequence>
<accession>A0A7G9L3K7</accession>
<feature type="chain" id="PRO_5028974861" evidence="1">
    <location>
        <begin position="25"/>
        <end position="295"/>
    </location>
</feature>
<dbReference type="AlphaFoldDB" id="A0A7G9L3K7"/>
<dbReference type="RefSeq" id="WP_187480161.1">
    <property type="nucleotide sequence ID" value="NZ_CP060697.1"/>
</dbReference>
<gene>
    <name evidence="2" type="ORF">H8M03_02300</name>
</gene>
<proteinExistence type="predicted"/>
<dbReference type="Proteomes" id="UP000515861">
    <property type="component" value="Chromosome"/>
</dbReference>
<dbReference type="KEGG" id="ssau:H8M03_02300"/>
<feature type="signal peptide" evidence="1">
    <location>
        <begin position="1"/>
        <end position="24"/>
    </location>
</feature>